<proteinExistence type="predicted"/>
<protein>
    <submittedName>
        <fullName evidence="1">Uncharacterized protein</fullName>
    </submittedName>
</protein>
<sequence length="58" mass="6054">MDLYTRFLLGLTALAVLGYIGAVYGGCAADPDCHFRSCAGGRSFCGVVYGHAPENKAP</sequence>
<organism evidence="1 2">
    <name type="scientific">Bradyrhizobium arachidis</name>
    <dbReference type="NCBI Taxonomy" id="858423"/>
    <lineage>
        <taxon>Bacteria</taxon>
        <taxon>Pseudomonadati</taxon>
        <taxon>Pseudomonadota</taxon>
        <taxon>Alphaproteobacteria</taxon>
        <taxon>Hyphomicrobiales</taxon>
        <taxon>Nitrobacteraceae</taxon>
        <taxon>Bradyrhizobium</taxon>
    </lineage>
</organism>
<dbReference type="KEGG" id="barh:WN72_07060"/>
<accession>A0AAE7TF59</accession>
<dbReference type="EMBL" id="CP030050">
    <property type="protein sequence ID" value="QOZ66190.1"/>
    <property type="molecule type" value="Genomic_DNA"/>
</dbReference>
<dbReference type="Proteomes" id="UP000594015">
    <property type="component" value="Chromosome"/>
</dbReference>
<evidence type="ECO:0000313" key="2">
    <source>
        <dbReference type="Proteomes" id="UP000594015"/>
    </source>
</evidence>
<name>A0AAE7TF59_9BRAD</name>
<dbReference type="AlphaFoldDB" id="A0AAE7TF59"/>
<evidence type="ECO:0000313" key="1">
    <source>
        <dbReference type="EMBL" id="QOZ66190.1"/>
    </source>
</evidence>
<gene>
    <name evidence="1" type="ORF">WN72_07060</name>
</gene>
<reference evidence="1 2" key="1">
    <citation type="submission" date="2018-06" db="EMBL/GenBank/DDBJ databases">
        <title>Comparative genomics of Bradyrhizobium nodulating Arachidis hypogaea.</title>
        <authorList>
            <person name="Li Y."/>
        </authorList>
    </citation>
    <scope>NUCLEOTIDE SEQUENCE [LARGE SCALE GENOMIC DNA]</scope>
    <source>
        <strain evidence="1 2">CCBAU 051107</strain>
    </source>
</reference>